<dbReference type="SUPFAM" id="SSF48179">
    <property type="entry name" value="6-phosphogluconate dehydrogenase C-terminal domain-like"/>
    <property type="match status" value="1"/>
</dbReference>
<accession>K2M7E3</accession>
<evidence type="ECO:0000256" key="2">
    <source>
        <dbReference type="ARBA" id="ARBA00007870"/>
    </source>
</evidence>
<dbReference type="PANTHER" id="PTHR21708">
    <property type="entry name" value="PROBABLE 2-DEHYDROPANTOATE 2-REDUCTASE"/>
    <property type="match status" value="1"/>
</dbReference>
<evidence type="ECO:0000256" key="10">
    <source>
        <dbReference type="RuleBase" id="RU362068"/>
    </source>
</evidence>
<dbReference type="InterPro" id="IPR003710">
    <property type="entry name" value="ApbA"/>
</dbReference>
<dbReference type="NCBIfam" id="TIGR00745">
    <property type="entry name" value="apbA_panE"/>
    <property type="match status" value="1"/>
</dbReference>
<name>K2M7E3_9HYPH</name>
<evidence type="ECO:0000313" key="13">
    <source>
        <dbReference type="EMBL" id="EKF18096.1"/>
    </source>
</evidence>
<keyword evidence="6 10" id="KW-0521">NADP</keyword>
<evidence type="ECO:0000313" key="14">
    <source>
        <dbReference type="Proteomes" id="UP000006786"/>
    </source>
</evidence>
<organism evidence="13 14">
    <name type="scientific">Nitratireductor pacificus pht-3B</name>
    <dbReference type="NCBI Taxonomy" id="391937"/>
    <lineage>
        <taxon>Bacteria</taxon>
        <taxon>Pseudomonadati</taxon>
        <taxon>Pseudomonadota</taxon>
        <taxon>Alphaproteobacteria</taxon>
        <taxon>Hyphomicrobiales</taxon>
        <taxon>Phyllobacteriaceae</taxon>
        <taxon>Nitratireductor</taxon>
    </lineage>
</organism>
<comment type="similarity">
    <text evidence="2 10">Belongs to the ketopantoate reductase family.</text>
</comment>
<dbReference type="EMBL" id="AMRM01000016">
    <property type="protein sequence ID" value="EKF18096.1"/>
    <property type="molecule type" value="Genomic_DNA"/>
</dbReference>
<dbReference type="InterPro" id="IPR036291">
    <property type="entry name" value="NAD(P)-bd_dom_sf"/>
</dbReference>
<dbReference type="Pfam" id="PF02558">
    <property type="entry name" value="ApbA"/>
    <property type="match status" value="1"/>
</dbReference>
<evidence type="ECO:0000256" key="9">
    <source>
        <dbReference type="ARBA" id="ARBA00048793"/>
    </source>
</evidence>
<dbReference type="RefSeq" id="WP_008597713.1">
    <property type="nucleotide sequence ID" value="NZ_AMRM01000016.1"/>
</dbReference>
<dbReference type="PATRIC" id="fig|391937.3.peg.2945"/>
<evidence type="ECO:0000256" key="3">
    <source>
        <dbReference type="ARBA" id="ARBA00013014"/>
    </source>
</evidence>
<reference evidence="13 14" key="1">
    <citation type="journal article" date="2012" name="J. Bacteriol.">
        <title>Genome Sequence of Nitratireductor pacificus Type Strain pht-3B.</title>
        <authorList>
            <person name="Lai Q."/>
            <person name="Li G."/>
            <person name="Shao Z."/>
        </authorList>
    </citation>
    <scope>NUCLEOTIDE SEQUENCE [LARGE SCALE GENOMIC DNA]</scope>
    <source>
        <strain evidence="14">pht-3B</strain>
    </source>
</reference>
<evidence type="ECO:0000256" key="8">
    <source>
        <dbReference type="ARBA" id="ARBA00032024"/>
    </source>
</evidence>
<dbReference type="InterPro" id="IPR013332">
    <property type="entry name" value="KPR_N"/>
</dbReference>
<comment type="caution">
    <text evidence="13">The sequence shown here is derived from an EMBL/GenBank/DDBJ whole genome shotgun (WGS) entry which is preliminary data.</text>
</comment>
<dbReference type="Gene3D" id="1.10.1040.10">
    <property type="entry name" value="N-(1-d-carboxylethyl)-l-norvaline Dehydrogenase, domain 2"/>
    <property type="match status" value="1"/>
</dbReference>
<feature type="domain" description="Ketopantoate reductase C-terminal" evidence="12">
    <location>
        <begin position="192"/>
        <end position="312"/>
    </location>
</feature>
<dbReference type="UniPathway" id="UPA00028">
    <property type="reaction ID" value="UER00004"/>
</dbReference>
<proteinExistence type="inferred from homology"/>
<dbReference type="FunFam" id="1.10.1040.10:FF:000017">
    <property type="entry name" value="2-dehydropantoate 2-reductase"/>
    <property type="match status" value="1"/>
</dbReference>
<dbReference type="InterPro" id="IPR013328">
    <property type="entry name" value="6PGD_dom2"/>
</dbReference>
<evidence type="ECO:0000256" key="7">
    <source>
        <dbReference type="ARBA" id="ARBA00023002"/>
    </source>
</evidence>
<dbReference type="PANTHER" id="PTHR21708:SF45">
    <property type="entry name" value="2-DEHYDROPANTOATE 2-REDUCTASE"/>
    <property type="match status" value="1"/>
</dbReference>
<comment type="catalytic activity">
    <reaction evidence="9 10">
        <text>(R)-pantoate + NADP(+) = 2-dehydropantoate + NADPH + H(+)</text>
        <dbReference type="Rhea" id="RHEA:16233"/>
        <dbReference type="ChEBI" id="CHEBI:11561"/>
        <dbReference type="ChEBI" id="CHEBI:15378"/>
        <dbReference type="ChEBI" id="CHEBI:15980"/>
        <dbReference type="ChEBI" id="CHEBI:57783"/>
        <dbReference type="ChEBI" id="CHEBI:58349"/>
        <dbReference type="EC" id="1.1.1.169"/>
    </reaction>
</comment>
<dbReference type="GO" id="GO:0008677">
    <property type="term" value="F:2-dehydropantoate 2-reductase activity"/>
    <property type="evidence" value="ECO:0007669"/>
    <property type="project" value="UniProtKB-EC"/>
</dbReference>
<dbReference type="InterPro" id="IPR013752">
    <property type="entry name" value="KPA_reductase"/>
</dbReference>
<keyword evidence="5 10" id="KW-0566">Pantothenate biosynthesis</keyword>
<evidence type="ECO:0000256" key="4">
    <source>
        <dbReference type="ARBA" id="ARBA00019465"/>
    </source>
</evidence>
<evidence type="ECO:0000256" key="5">
    <source>
        <dbReference type="ARBA" id="ARBA00022655"/>
    </source>
</evidence>
<evidence type="ECO:0000259" key="12">
    <source>
        <dbReference type="Pfam" id="PF08546"/>
    </source>
</evidence>
<dbReference type="STRING" id="391937.NA2_14327"/>
<dbReference type="NCBIfam" id="NF005089">
    <property type="entry name" value="PRK06522.1-4"/>
    <property type="match status" value="1"/>
</dbReference>
<dbReference type="InterPro" id="IPR008927">
    <property type="entry name" value="6-PGluconate_DH-like_C_sf"/>
</dbReference>
<dbReference type="EC" id="1.1.1.169" evidence="3 10"/>
<dbReference type="Proteomes" id="UP000006786">
    <property type="component" value="Unassembled WGS sequence"/>
</dbReference>
<comment type="function">
    <text evidence="10">Catalyzes the NADPH-dependent reduction of ketopantoate into pantoic acid.</text>
</comment>
<feature type="domain" description="Ketopantoate reductase N-terminal" evidence="11">
    <location>
        <begin position="4"/>
        <end position="167"/>
    </location>
</feature>
<evidence type="ECO:0000259" key="11">
    <source>
        <dbReference type="Pfam" id="PF02558"/>
    </source>
</evidence>
<dbReference type="AlphaFoldDB" id="K2M7E3"/>
<evidence type="ECO:0000256" key="1">
    <source>
        <dbReference type="ARBA" id="ARBA00004994"/>
    </source>
</evidence>
<sequence>MLRVAVLGAGAIGGVIAARMALAGHATTVVARGAHLQAIEATGLRFREGDRDILLEVATARDAAAIGDADLLFICVKAHDFEAATRALDPALLGSAIVVPVLNGLPWWYRPPGQAAPLRATDPDAVLAARFSEATMVAAVAHFAADVPEPGTVRQTAAGRLVLGALDGCGEAIAAVRDAFRGEGLEIVVATDIAREIWIKLAGNVAFNPVSALTGATMAEICANADLLAIVRRAMSECMETGTRCGITFPLSPNERIEMARAIGGSKLSMLQDIERGRPIEADAIIGAVAEIGRLKRVPTPTIDMLQALVGERALRAHSGRQT</sequence>
<dbReference type="SUPFAM" id="SSF51735">
    <property type="entry name" value="NAD(P)-binding Rossmann-fold domains"/>
    <property type="match status" value="1"/>
</dbReference>
<gene>
    <name evidence="13" type="ORF">NA2_14327</name>
</gene>
<comment type="pathway">
    <text evidence="1 10">Cofactor biosynthesis; (R)-pantothenate biosynthesis; (R)-pantoate from 3-methyl-2-oxobutanoate: step 2/2.</text>
</comment>
<dbReference type="GO" id="GO:0005737">
    <property type="term" value="C:cytoplasm"/>
    <property type="evidence" value="ECO:0007669"/>
    <property type="project" value="TreeGrafter"/>
</dbReference>
<keyword evidence="7 10" id="KW-0560">Oxidoreductase</keyword>
<dbReference type="Gene3D" id="3.40.50.720">
    <property type="entry name" value="NAD(P)-binding Rossmann-like Domain"/>
    <property type="match status" value="1"/>
</dbReference>
<evidence type="ECO:0000256" key="6">
    <source>
        <dbReference type="ARBA" id="ARBA00022857"/>
    </source>
</evidence>
<dbReference type="eggNOG" id="COG1893">
    <property type="taxonomic scope" value="Bacteria"/>
</dbReference>
<dbReference type="Pfam" id="PF08546">
    <property type="entry name" value="ApbA_C"/>
    <property type="match status" value="1"/>
</dbReference>
<protein>
    <recommendedName>
        <fullName evidence="4 10">2-dehydropantoate 2-reductase</fullName>
        <ecNumber evidence="3 10">1.1.1.169</ecNumber>
    </recommendedName>
    <alternativeName>
        <fullName evidence="8 10">Ketopantoate reductase</fullName>
    </alternativeName>
</protein>
<dbReference type="GO" id="GO:0015940">
    <property type="term" value="P:pantothenate biosynthetic process"/>
    <property type="evidence" value="ECO:0007669"/>
    <property type="project" value="UniProtKB-UniPathway"/>
</dbReference>
<dbReference type="InterPro" id="IPR051402">
    <property type="entry name" value="KPR-Related"/>
</dbReference>
<keyword evidence="14" id="KW-1185">Reference proteome</keyword>